<comment type="function">
    <text evidence="10 11">The central subunit of the protein translocation channel SecYEG. Consists of two halves formed by TMs 1-5 and 6-10. These two domains form a lateral gate at the front which open onto the bilayer between TMs 2 and 7, and are clamped together by SecE at the back. The channel is closed by both a pore ring composed of hydrophobic SecY resides and a short helix (helix 2A) on the extracellular side of the membrane which forms a plug. The plug probably moves laterally to allow the channel to open. The ring and the pore may move independently.</text>
</comment>
<evidence type="ECO:0000256" key="4">
    <source>
        <dbReference type="ARBA" id="ARBA00022692"/>
    </source>
</evidence>
<sequence length="422" mass="46072">MLSTLKNAWKIPDLRKRLLYTLMMIVIFRIGASIPVPGINIDYVRQVVENAGILSFYDLVAGGAFSNFTIFALGVTPYITASIIMQLLTIALPSVEEMAKSGEEGRKKMAQFTRYGTIVLALMQAVGISVGLFRNALISPDFFSTLVVILTLTAGTAFLMWLGEKVTENGIGNGMSLIIFIGIISRAPGAILNSLQLVKSGELNPIKLVVFAVLALAIIVSVIAIQQGQRRIPVQYAKRVVGRKMYGGQSTHIPIKVNQAGVIPVIFAVSVLYFPQTIALFVKGGFQEFITKWFSPAASPGVWIYISFEALLIIFFTYFYTAIMFNPVDVANNMKNNGGFIPGIRPGKPTADFLQGVSSRLTFAGAIFLALVAALPSMMIQFGNLPFQFGGTSLLIVVGVALETMKQVEQQMLMRHYQGFLK</sequence>
<dbReference type="GO" id="GO:0065002">
    <property type="term" value="P:intracellular protein transmembrane transport"/>
    <property type="evidence" value="ECO:0007669"/>
    <property type="project" value="UniProtKB-UniRule"/>
</dbReference>
<organism evidence="14 15">
    <name type="scientific">Peptoclostridium acidaminophilum DSM 3953</name>
    <dbReference type="NCBI Taxonomy" id="1286171"/>
    <lineage>
        <taxon>Bacteria</taxon>
        <taxon>Bacillati</taxon>
        <taxon>Bacillota</taxon>
        <taxon>Clostridia</taxon>
        <taxon>Peptostreptococcales</taxon>
        <taxon>Peptoclostridiaceae</taxon>
        <taxon>Peptoclostridium</taxon>
    </lineage>
</organism>
<comment type="subcellular location">
    <subcellularLocation>
        <location evidence="10">Cell membrane</location>
        <topology evidence="10">Multi-pass membrane protein</topology>
    </subcellularLocation>
    <subcellularLocation>
        <location evidence="1 12">Membrane</location>
        <topology evidence="1 12">Multi-pass membrane protein</topology>
    </subcellularLocation>
</comment>
<evidence type="ECO:0000256" key="5">
    <source>
        <dbReference type="ARBA" id="ARBA00022927"/>
    </source>
</evidence>
<dbReference type="SUPFAM" id="SSF103491">
    <property type="entry name" value="Preprotein translocase SecY subunit"/>
    <property type="match status" value="1"/>
</dbReference>
<reference evidence="14 15" key="1">
    <citation type="journal article" date="2014" name="Genome Announc.">
        <title>Complete Genome Sequence of Amino Acid-Utilizing Eubacterium acidaminophilum al-2 (DSM 3953).</title>
        <authorList>
            <person name="Poehlein A."/>
            <person name="Andreesen J.R."/>
            <person name="Daniel R."/>
        </authorList>
    </citation>
    <scope>NUCLEOTIDE SEQUENCE [LARGE SCALE GENOMIC DNA]</scope>
    <source>
        <strain evidence="14 15">DSM 3953</strain>
    </source>
</reference>
<evidence type="ECO:0000256" key="13">
    <source>
        <dbReference type="RuleBase" id="RU004349"/>
    </source>
</evidence>
<keyword evidence="4 10" id="KW-0812">Transmembrane</keyword>
<dbReference type="Proteomes" id="UP000019591">
    <property type="component" value="Chromosome"/>
</dbReference>
<keyword evidence="10" id="KW-1003">Cell membrane</keyword>
<feature type="transmembrane region" description="Helical" evidence="10">
    <location>
        <begin position="51"/>
        <end position="72"/>
    </location>
</feature>
<keyword evidence="3 10" id="KW-0813">Transport</keyword>
<dbReference type="RefSeq" id="WP_025434554.1">
    <property type="nucleotide sequence ID" value="NZ_CP007452.1"/>
</dbReference>
<dbReference type="GO" id="GO:0005886">
    <property type="term" value="C:plasma membrane"/>
    <property type="evidence" value="ECO:0007669"/>
    <property type="project" value="UniProtKB-SubCell"/>
</dbReference>
<evidence type="ECO:0000256" key="6">
    <source>
        <dbReference type="ARBA" id="ARBA00022989"/>
    </source>
</evidence>
<dbReference type="InterPro" id="IPR026593">
    <property type="entry name" value="SecY"/>
</dbReference>
<dbReference type="InterPro" id="IPR023201">
    <property type="entry name" value="SecY_dom_sf"/>
</dbReference>
<feature type="transmembrane region" description="Helical" evidence="10">
    <location>
        <begin position="262"/>
        <end position="282"/>
    </location>
</feature>
<dbReference type="eggNOG" id="COG0201">
    <property type="taxonomic scope" value="Bacteria"/>
</dbReference>
<evidence type="ECO:0000256" key="2">
    <source>
        <dbReference type="ARBA" id="ARBA00005751"/>
    </source>
</evidence>
<feature type="transmembrane region" description="Helical" evidence="10">
    <location>
        <begin position="20"/>
        <end position="39"/>
    </location>
</feature>
<evidence type="ECO:0000256" key="3">
    <source>
        <dbReference type="ARBA" id="ARBA00022448"/>
    </source>
</evidence>
<dbReference type="HAMAP" id="MF_01465">
    <property type="entry name" value="SecY"/>
    <property type="match status" value="1"/>
</dbReference>
<keyword evidence="15" id="KW-1185">Reference proteome</keyword>
<keyword evidence="5 10" id="KW-0653">Protein transport</keyword>
<evidence type="ECO:0000256" key="12">
    <source>
        <dbReference type="RuleBase" id="RU003484"/>
    </source>
</evidence>
<dbReference type="Pfam" id="PF00344">
    <property type="entry name" value="SecY"/>
    <property type="match status" value="1"/>
</dbReference>
<evidence type="ECO:0000313" key="14">
    <source>
        <dbReference type="EMBL" id="AHM55510.1"/>
    </source>
</evidence>
<gene>
    <name evidence="10 14" type="primary">secY</name>
    <name evidence="14" type="ORF">EAL2_c01770</name>
</gene>
<dbReference type="PRINTS" id="PR00303">
    <property type="entry name" value="SECYTRNLCASE"/>
</dbReference>
<dbReference type="InterPro" id="IPR002208">
    <property type="entry name" value="SecY/SEC61-alpha"/>
</dbReference>
<dbReference type="AlphaFoldDB" id="W8T3W4"/>
<evidence type="ECO:0000313" key="15">
    <source>
        <dbReference type="Proteomes" id="UP000019591"/>
    </source>
</evidence>
<evidence type="ECO:0000256" key="7">
    <source>
        <dbReference type="ARBA" id="ARBA00023010"/>
    </source>
</evidence>
<dbReference type="PROSITE" id="PS00756">
    <property type="entry name" value="SECY_2"/>
    <property type="match status" value="1"/>
</dbReference>
<dbReference type="PIRSF" id="PIRSF004557">
    <property type="entry name" value="SecY"/>
    <property type="match status" value="1"/>
</dbReference>
<dbReference type="PATRIC" id="fig|1286171.3.peg.143"/>
<dbReference type="OrthoDB" id="9809248at2"/>
<feature type="transmembrane region" description="Helical" evidence="10">
    <location>
        <begin position="302"/>
        <end position="325"/>
    </location>
</feature>
<keyword evidence="6 10" id="KW-1133">Transmembrane helix</keyword>
<dbReference type="GO" id="GO:0043952">
    <property type="term" value="P:protein transport by the Sec complex"/>
    <property type="evidence" value="ECO:0007669"/>
    <property type="project" value="UniProtKB-UniRule"/>
</dbReference>
<feature type="transmembrane region" description="Helical" evidence="10">
    <location>
        <begin position="142"/>
        <end position="162"/>
    </location>
</feature>
<evidence type="ECO:0000256" key="1">
    <source>
        <dbReference type="ARBA" id="ARBA00004141"/>
    </source>
</evidence>
<dbReference type="PROSITE" id="PS00755">
    <property type="entry name" value="SECY_1"/>
    <property type="match status" value="1"/>
</dbReference>
<comment type="subunit">
    <text evidence="10">Component of the Sec protein translocase complex. Heterotrimer consisting of SecY, SecE and SecG subunits. The heterotrimers can form oligomers, although 1 heterotrimer is thought to be able to translocate proteins. Interacts with the ribosome. Interacts with SecDF, and other proteins may be involved. Interacts with SecA.</text>
</comment>
<name>W8T3W4_PEPAC</name>
<feature type="transmembrane region" description="Helical" evidence="10">
    <location>
        <begin position="174"/>
        <end position="194"/>
    </location>
</feature>
<feature type="transmembrane region" description="Helical" evidence="10">
    <location>
        <begin position="361"/>
        <end position="380"/>
    </location>
</feature>
<dbReference type="InterPro" id="IPR030659">
    <property type="entry name" value="SecY_CS"/>
</dbReference>
<proteinExistence type="inferred from homology"/>
<protein>
    <recommendedName>
        <fullName evidence="9 10">Protein translocase subunit SecY</fullName>
    </recommendedName>
</protein>
<feature type="transmembrane region" description="Helical" evidence="10">
    <location>
        <begin position="206"/>
        <end position="225"/>
    </location>
</feature>
<dbReference type="EMBL" id="CP007452">
    <property type="protein sequence ID" value="AHM55510.1"/>
    <property type="molecule type" value="Genomic_DNA"/>
</dbReference>
<keyword evidence="7 10" id="KW-0811">Translocation</keyword>
<dbReference type="PANTHER" id="PTHR10906">
    <property type="entry name" value="SECY/SEC61-ALPHA FAMILY MEMBER"/>
    <property type="match status" value="1"/>
</dbReference>
<comment type="similarity">
    <text evidence="2 10 13">Belongs to the SecY/SEC61-alpha family.</text>
</comment>
<dbReference type="HOGENOM" id="CLU_030313_0_2_9"/>
<dbReference type="NCBIfam" id="TIGR00967">
    <property type="entry name" value="3a0501s007"/>
    <property type="match status" value="1"/>
</dbReference>
<evidence type="ECO:0000256" key="11">
    <source>
        <dbReference type="RuleBase" id="RU000537"/>
    </source>
</evidence>
<dbReference type="KEGG" id="eac:EAL2_c01770"/>
<feature type="transmembrane region" description="Helical" evidence="10">
    <location>
        <begin position="386"/>
        <end position="405"/>
    </location>
</feature>
<dbReference type="STRING" id="1286171.EAL2_c01770"/>
<evidence type="ECO:0000256" key="8">
    <source>
        <dbReference type="ARBA" id="ARBA00023136"/>
    </source>
</evidence>
<dbReference type="Gene3D" id="1.10.3370.10">
    <property type="entry name" value="SecY subunit domain"/>
    <property type="match status" value="1"/>
</dbReference>
<accession>W8T3W4</accession>
<dbReference type="GO" id="GO:0006605">
    <property type="term" value="P:protein targeting"/>
    <property type="evidence" value="ECO:0007669"/>
    <property type="project" value="UniProtKB-UniRule"/>
</dbReference>
<evidence type="ECO:0000256" key="9">
    <source>
        <dbReference type="ARBA" id="ARBA00039733"/>
    </source>
</evidence>
<feature type="transmembrane region" description="Helical" evidence="10">
    <location>
        <begin position="115"/>
        <end position="136"/>
    </location>
</feature>
<dbReference type="FunFam" id="1.10.3370.10:FF:000001">
    <property type="entry name" value="Preprotein translocase subunit SecY"/>
    <property type="match status" value="1"/>
</dbReference>
<keyword evidence="8 10" id="KW-0472">Membrane</keyword>
<evidence type="ECO:0000256" key="10">
    <source>
        <dbReference type="HAMAP-Rule" id="MF_01465"/>
    </source>
</evidence>